<reference evidence="2" key="1">
    <citation type="submission" date="2014-09" db="EMBL/GenBank/DDBJ databases">
        <authorList>
            <person name="Magalhaes I.L.F."/>
            <person name="Oliveira U."/>
            <person name="Santos F.R."/>
            <person name="Vidigal T.H.D.A."/>
            <person name="Brescovit A.D."/>
            <person name="Santos A.J."/>
        </authorList>
    </citation>
    <scope>NUCLEOTIDE SEQUENCE</scope>
    <source>
        <tissue evidence="2">Shoot tissue taken approximately 20 cm above the soil surface</tissue>
    </source>
</reference>
<proteinExistence type="predicted"/>
<organism evidence="2">
    <name type="scientific">Arundo donax</name>
    <name type="common">Giant reed</name>
    <name type="synonym">Donax arundinaceus</name>
    <dbReference type="NCBI Taxonomy" id="35708"/>
    <lineage>
        <taxon>Eukaryota</taxon>
        <taxon>Viridiplantae</taxon>
        <taxon>Streptophyta</taxon>
        <taxon>Embryophyta</taxon>
        <taxon>Tracheophyta</taxon>
        <taxon>Spermatophyta</taxon>
        <taxon>Magnoliopsida</taxon>
        <taxon>Liliopsida</taxon>
        <taxon>Poales</taxon>
        <taxon>Poaceae</taxon>
        <taxon>PACMAD clade</taxon>
        <taxon>Arundinoideae</taxon>
        <taxon>Arundineae</taxon>
        <taxon>Arundo</taxon>
    </lineage>
</organism>
<accession>A0A0A8ZCN9</accession>
<sequence length="25" mass="2891">MSPKRVGGKAQNQDKRRTKLIMLMC</sequence>
<name>A0A0A8ZCN9_ARUDO</name>
<protein>
    <submittedName>
        <fullName evidence="2">Uncharacterized protein</fullName>
    </submittedName>
</protein>
<dbReference type="EMBL" id="GBRH01260741">
    <property type="protein sequence ID" value="JAD37154.1"/>
    <property type="molecule type" value="Transcribed_RNA"/>
</dbReference>
<evidence type="ECO:0000256" key="1">
    <source>
        <dbReference type="SAM" id="MobiDB-lite"/>
    </source>
</evidence>
<feature type="region of interest" description="Disordered" evidence="1">
    <location>
        <begin position="1"/>
        <end position="25"/>
    </location>
</feature>
<reference evidence="2" key="2">
    <citation type="journal article" date="2015" name="Data Brief">
        <title>Shoot transcriptome of the giant reed, Arundo donax.</title>
        <authorList>
            <person name="Barrero R.A."/>
            <person name="Guerrero F.D."/>
            <person name="Moolhuijzen P."/>
            <person name="Goolsby J.A."/>
            <person name="Tidwell J."/>
            <person name="Bellgard S.E."/>
            <person name="Bellgard M.I."/>
        </authorList>
    </citation>
    <scope>NUCLEOTIDE SEQUENCE</scope>
    <source>
        <tissue evidence="2">Shoot tissue taken approximately 20 cm above the soil surface</tissue>
    </source>
</reference>
<evidence type="ECO:0000313" key="2">
    <source>
        <dbReference type="EMBL" id="JAD37154.1"/>
    </source>
</evidence>
<dbReference type="AlphaFoldDB" id="A0A0A8ZCN9"/>